<feature type="domain" description="IclR-ED" evidence="5">
    <location>
        <begin position="72"/>
        <end position="256"/>
    </location>
</feature>
<dbReference type="SUPFAM" id="SSF46785">
    <property type="entry name" value="Winged helix' DNA-binding domain"/>
    <property type="match status" value="1"/>
</dbReference>
<dbReference type="AlphaFoldDB" id="A0A1G8VCE6"/>
<dbReference type="FunFam" id="1.10.10.10:FF:000056">
    <property type="entry name" value="IclR family transcriptional regulator"/>
    <property type="match status" value="1"/>
</dbReference>
<dbReference type="GO" id="GO:0003677">
    <property type="term" value="F:DNA binding"/>
    <property type="evidence" value="ECO:0007669"/>
    <property type="project" value="UniProtKB-KW"/>
</dbReference>
<evidence type="ECO:0000313" key="6">
    <source>
        <dbReference type="EMBL" id="SDJ63527.1"/>
    </source>
</evidence>
<evidence type="ECO:0000256" key="2">
    <source>
        <dbReference type="ARBA" id="ARBA00023125"/>
    </source>
</evidence>
<keyword evidence="3" id="KW-0804">Transcription</keyword>
<gene>
    <name evidence="6" type="ORF">SAMN04515672_1267</name>
</gene>
<dbReference type="InterPro" id="IPR050707">
    <property type="entry name" value="HTH_MetabolicPath_Reg"/>
</dbReference>
<feature type="domain" description="HTH iclR-type" evidence="4">
    <location>
        <begin position="12"/>
        <end position="71"/>
    </location>
</feature>
<dbReference type="PANTHER" id="PTHR30136:SF35">
    <property type="entry name" value="HTH-TYPE TRANSCRIPTIONAL REGULATOR RV1719"/>
    <property type="match status" value="1"/>
</dbReference>
<dbReference type="InterPro" id="IPR036388">
    <property type="entry name" value="WH-like_DNA-bd_sf"/>
</dbReference>
<keyword evidence="2 6" id="KW-0238">DNA-binding</keyword>
<dbReference type="OrthoDB" id="14763at2157"/>
<dbReference type="PANTHER" id="PTHR30136">
    <property type="entry name" value="HELIX-TURN-HELIX TRANSCRIPTIONAL REGULATOR, ICLR FAMILY"/>
    <property type="match status" value="1"/>
</dbReference>
<dbReference type="RefSeq" id="WP_090303698.1">
    <property type="nucleotide sequence ID" value="NZ_FNFE01000001.1"/>
</dbReference>
<dbReference type="PROSITE" id="PS51077">
    <property type="entry name" value="HTH_ICLR"/>
    <property type="match status" value="1"/>
</dbReference>
<organism evidence="6 7">
    <name type="scientific">Natronorubrum texcoconense</name>
    <dbReference type="NCBI Taxonomy" id="1095776"/>
    <lineage>
        <taxon>Archaea</taxon>
        <taxon>Methanobacteriati</taxon>
        <taxon>Methanobacteriota</taxon>
        <taxon>Stenosarchaea group</taxon>
        <taxon>Halobacteria</taxon>
        <taxon>Halobacteriales</taxon>
        <taxon>Natrialbaceae</taxon>
        <taxon>Natronorubrum</taxon>
    </lineage>
</organism>
<dbReference type="InterPro" id="IPR005471">
    <property type="entry name" value="Tscrpt_reg_IclR_N"/>
</dbReference>
<dbReference type="InterPro" id="IPR029016">
    <property type="entry name" value="GAF-like_dom_sf"/>
</dbReference>
<dbReference type="GO" id="GO:0045892">
    <property type="term" value="P:negative regulation of DNA-templated transcription"/>
    <property type="evidence" value="ECO:0007669"/>
    <property type="project" value="TreeGrafter"/>
</dbReference>
<evidence type="ECO:0000256" key="1">
    <source>
        <dbReference type="ARBA" id="ARBA00023015"/>
    </source>
</evidence>
<keyword evidence="1" id="KW-0805">Transcription regulation</keyword>
<dbReference type="PROSITE" id="PS51078">
    <property type="entry name" value="ICLR_ED"/>
    <property type="match status" value="1"/>
</dbReference>
<dbReference type="SMART" id="SM00346">
    <property type="entry name" value="HTH_ICLR"/>
    <property type="match status" value="1"/>
</dbReference>
<proteinExistence type="predicted"/>
<evidence type="ECO:0000256" key="3">
    <source>
        <dbReference type="ARBA" id="ARBA00023163"/>
    </source>
</evidence>
<dbReference type="Gene3D" id="1.10.10.10">
    <property type="entry name" value="Winged helix-like DNA-binding domain superfamily/Winged helix DNA-binding domain"/>
    <property type="match status" value="1"/>
</dbReference>
<dbReference type="Pfam" id="PF09339">
    <property type="entry name" value="HTH_IclR"/>
    <property type="match status" value="1"/>
</dbReference>
<keyword evidence="7" id="KW-1185">Reference proteome</keyword>
<reference evidence="7" key="1">
    <citation type="submission" date="2016-10" db="EMBL/GenBank/DDBJ databases">
        <authorList>
            <person name="Varghese N."/>
            <person name="Submissions S."/>
        </authorList>
    </citation>
    <scope>NUCLEOTIDE SEQUENCE [LARGE SCALE GENOMIC DNA]</scope>
    <source>
        <strain evidence="7">B4,CECT 8067,JCM 17497</strain>
    </source>
</reference>
<dbReference type="Gene3D" id="3.30.450.40">
    <property type="match status" value="1"/>
</dbReference>
<dbReference type="InterPro" id="IPR014757">
    <property type="entry name" value="Tscrpt_reg_IclR_C"/>
</dbReference>
<evidence type="ECO:0000313" key="7">
    <source>
        <dbReference type="Proteomes" id="UP000198882"/>
    </source>
</evidence>
<dbReference type="InterPro" id="IPR011991">
    <property type="entry name" value="ArsR-like_HTH"/>
</dbReference>
<accession>A0A1G8VCE6</accession>
<evidence type="ECO:0000259" key="5">
    <source>
        <dbReference type="PROSITE" id="PS51078"/>
    </source>
</evidence>
<evidence type="ECO:0000259" key="4">
    <source>
        <dbReference type="PROSITE" id="PS51077"/>
    </source>
</evidence>
<dbReference type="EMBL" id="FNFE01000001">
    <property type="protein sequence ID" value="SDJ63527.1"/>
    <property type="molecule type" value="Genomic_DNA"/>
</dbReference>
<dbReference type="GO" id="GO:0003700">
    <property type="term" value="F:DNA-binding transcription factor activity"/>
    <property type="evidence" value="ECO:0007669"/>
    <property type="project" value="TreeGrafter"/>
</dbReference>
<dbReference type="Proteomes" id="UP000198882">
    <property type="component" value="Unassembled WGS sequence"/>
</dbReference>
<name>A0A1G8VCE6_9EURY</name>
<dbReference type="SUPFAM" id="SSF55781">
    <property type="entry name" value="GAF domain-like"/>
    <property type="match status" value="1"/>
</dbReference>
<dbReference type="CDD" id="cd00090">
    <property type="entry name" value="HTH_ARSR"/>
    <property type="match status" value="1"/>
</dbReference>
<dbReference type="STRING" id="1095776.SAMN04515672_1267"/>
<sequence>MTIQGTDKGDRVQSVVKTLDILEALWQSEGAGVTQLTERTGLPKSTVHAHLTTLRSKGYVVQDGDEYRLGVRFLSFGEHVKHAEPLYAASETPIEDLADWTGERILCSTEQNGLGTVIRACDGERSVSSSISVGTPTYLHCSAAGKAMLAHFDRSKVDRIVDTWGLPAFTDETITDWATLEAELEAVREDGVAYNQGEYLPGISAVGAPVLDNDGDVHGALTVVGPQHRLENEWEHEELHNQLLSAANTIEVNLLFSE</sequence>
<dbReference type="Pfam" id="PF01614">
    <property type="entry name" value="IclR_C"/>
    <property type="match status" value="1"/>
</dbReference>
<dbReference type="InterPro" id="IPR036390">
    <property type="entry name" value="WH_DNA-bd_sf"/>
</dbReference>
<protein>
    <submittedName>
        <fullName evidence="6">DNA-binding transcriptional regulator, IclR family</fullName>
    </submittedName>
</protein>